<evidence type="ECO:0000259" key="1">
    <source>
        <dbReference type="Pfam" id="PF10592"/>
    </source>
</evidence>
<protein>
    <submittedName>
        <fullName evidence="3">Abortive phage infection protein</fullName>
    </submittedName>
</protein>
<evidence type="ECO:0000313" key="4">
    <source>
        <dbReference type="Proteomes" id="UP000196534"/>
    </source>
</evidence>
<dbReference type="AlphaFoldDB" id="A0A1Y5N622"/>
<feature type="domain" description="Abortive phage infection protein C-terminal" evidence="1">
    <location>
        <begin position="232"/>
        <end position="550"/>
    </location>
</feature>
<dbReference type="RefSeq" id="WP_084042016.1">
    <property type="nucleotide sequence ID" value="NZ_CABMKP010000023.1"/>
</dbReference>
<sequence>MVSLDDFHQDFMQDIVSQAQSRGISKQEAFFESVCDSLVDEGELSQDYMIAEYNKRDMEVSGYDFDVERGKLSLLVHCFFQSDDIQTLIKAQIESKFKKLENFLLRSFQKLYDTMEEGFEHYSMAYNIYSYLIKNEIKKIRLIIITDGKITKNLASIPNKVLSGIDAEYRIIDIEFLYKIYTINNSKNNFDVEVDLPALVVDTPAKDYRSYLSVIDGRTIVEIYDTFGSRLLEQNVRTFLQFRGNVNKGLRNTIEYKPEMFFAYNNGITATANDVILQDGKIIKISNFQIVNGGQTVSAIYASSKNSKLDVSKIYVQMKLSVVADAEKQDEFVSKVSEYANTQNKINQSDFFSNSPFHKDFKECSRRNLAPAVDGIQVRTHWFYERVRGEYLNEQAYLSGTDKKKFQIENPKSQLIDKTFLAKSEIAWLQSPDIVSKGAQYSFMAFAKHITQMLEKDELCITSNYFKEAVSRIIMFKQVEKLVSYATWYNGGYRAQCVAYTLSYLSYYLEKNRLFLNFSKIWDEQKISNNLENIISIVASKIYTNITNPPEGNANIGQWCKKKLCWDSIKDIELSLGFDDEILSSAEEEKYIKKEARKDKKLDDNIEVQSFVVKFKDWDKILKYYEKDEIRHQISMKQMDILAKIANGSIGLPSIKQAIILYDLYENAIKEGFLI</sequence>
<dbReference type="Pfam" id="PF22879">
    <property type="entry name" value="AIPR_N"/>
    <property type="match status" value="1"/>
</dbReference>
<evidence type="ECO:0000259" key="2">
    <source>
        <dbReference type="Pfam" id="PF22879"/>
    </source>
</evidence>
<dbReference type="Pfam" id="PF10592">
    <property type="entry name" value="AIPR"/>
    <property type="match status" value="1"/>
</dbReference>
<reference evidence="3 4" key="1">
    <citation type="submission" date="2017-04" db="EMBL/GenBank/DDBJ databases">
        <title>Complete genome of Campylobacter concisus ATCC 33237T and draft genomes for an additional eight well characterized C. concisus strains.</title>
        <authorList>
            <person name="Cornelius A.J."/>
            <person name="Miller W.G."/>
            <person name="Lastovica A.J."/>
            <person name="On S.L."/>
            <person name="French N.P."/>
            <person name="Vandenberg O."/>
            <person name="Biggs P.J."/>
        </authorList>
    </citation>
    <scope>NUCLEOTIDE SEQUENCE [LARGE SCALE GENOMIC DNA]</scope>
    <source>
        <strain evidence="3 4">Lasto205.94</strain>
    </source>
</reference>
<name>A0A1Y5N622_9BACT</name>
<proteinExistence type="predicted"/>
<dbReference type="InterPro" id="IPR055101">
    <property type="entry name" value="AIPR_N"/>
</dbReference>
<dbReference type="Proteomes" id="UP000196534">
    <property type="component" value="Unassembled WGS sequence"/>
</dbReference>
<accession>A0A1Y5N622</accession>
<dbReference type="EMBL" id="NDYR01000023">
    <property type="protein sequence ID" value="OUT16301.1"/>
    <property type="molecule type" value="Genomic_DNA"/>
</dbReference>
<organism evidence="3 4">
    <name type="scientific">Campylobacter concisus</name>
    <dbReference type="NCBI Taxonomy" id="199"/>
    <lineage>
        <taxon>Bacteria</taxon>
        <taxon>Pseudomonadati</taxon>
        <taxon>Campylobacterota</taxon>
        <taxon>Epsilonproteobacteria</taxon>
        <taxon>Campylobacterales</taxon>
        <taxon>Campylobacteraceae</taxon>
        <taxon>Campylobacter</taxon>
    </lineage>
</organism>
<evidence type="ECO:0000313" key="3">
    <source>
        <dbReference type="EMBL" id="OUT16301.1"/>
    </source>
</evidence>
<gene>
    <name evidence="3" type="ORF">B9N61_09500</name>
</gene>
<feature type="domain" description="Abortive infection phage resistance protein N-terminal" evidence="2">
    <location>
        <begin position="30"/>
        <end position="179"/>
    </location>
</feature>
<comment type="caution">
    <text evidence="3">The sequence shown here is derived from an EMBL/GenBank/DDBJ whole genome shotgun (WGS) entry which is preliminary data.</text>
</comment>
<dbReference type="InterPro" id="IPR018891">
    <property type="entry name" value="AIPR_C"/>
</dbReference>